<feature type="region of interest" description="Disordered" evidence="1">
    <location>
        <begin position="46"/>
        <end position="67"/>
    </location>
</feature>
<dbReference type="EMBL" id="LMBR01000001">
    <property type="protein sequence ID" value="KUL33296.1"/>
    <property type="molecule type" value="Genomic_DNA"/>
</dbReference>
<keyword evidence="3" id="KW-1185">Reference proteome</keyword>
<accession>A0A117MSF3</accession>
<evidence type="ECO:0000256" key="1">
    <source>
        <dbReference type="SAM" id="MobiDB-lite"/>
    </source>
</evidence>
<reference evidence="2 3" key="1">
    <citation type="submission" date="2015-10" db="EMBL/GenBank/DDBJ databases">
        <title>Draft Genome Sequence of Chlorobium limicola strain Frasassi Growing under Artificial Lighting in the Frasassi Cave System.</title>
        <authorList>
            <person name="Mansor M."/>
            <person name="Macalady J."/>
        </authorList>
    </citation>
    <scope>NUCLEOTIDE SEQUENCE [LARGE SCALE GENOMIC DNA]</scope>
    <source>
        <strain evidence="2 3">Frasassi</strain>
    </source>
</reference>
<comment type="caution">
    <text evidence="2">The sequence shown here is derived from an EMBL/GenBank/DDBJ whole genome shotgun (WGS) entry which is preliminary data.</text>
</comment>
<evidence type="ECO:0000313" key="2">
    <source>
        <dbReference type="EMBL" id="KUL33296.1"/>
    </source>
</evidence>
<protein>
    <submittedName>
        <fullName evidence="2">Uncharacterized protein</fullName>
    </submittedName>
</protein>
<proteinExistence type="predicted"/>
<gene>
    <name evidence="2" type="ORF">ASB62_00340</name>
</gene>
<evidence type="ECO:0000313" key="3">
    <source>
        <dbReference type="Proteomes" id="UP000053937"/>
    </source>
</evidence>
<name>A0A117MSF3_CHLLI</name>
<sequence>MYLYNYIVIKEPLFFKSCKEKNFLFCLADTGLHKCSHPFNTDYRNMRSGGHSEKRGKTALKNSYREI</sequence>
<organism evidence="2 3">
    <name type="scientific">Chlorobium limicola</name>
    <dbReference type="NCBI Taxonomy" id="1092"/>
    <lineage>
        <taxon>Bacteria</taxon>
        <taxon>Pseudomonadati</taxon>
        <taxon>Chlorobiota</taxon>
        <taxon>Chlorobiia</taxon>
        <taxon>Chlorobiales</taxon>
        <taxon>Chlorobiaceae</taxon>
        <taxon>Chlorobium/Pelodictyon group</taxon>
        <taxon>Chlorobium</taxon>
    </lineage>
</organism>
<dbReference type="Proteomes" id="UP000053937">
    <property type="component" value="Unassembled WGS sequence"/>
</dbReference>
<dbReference type="AlphaFoldDB" id="A0A117MSF3"/>